<accession>A0A290MY34</accession>
<evidence type="ECO:0000313" key="1">
    <source>
        <dbReference type="EMBL" id="ATC33290.2"/>
    </source>
</evidence>
<gene>
    <name evidence="1" type="ORF">CA606_13655</name>
</gene>
<protein>
    <submittedName>
        <fullName evidence="1">Uncharacterized protein</fullName>
    </submittedName>
</protein>
<name>A0A290MY34_CAUVI</name>
<reference evidence="2" key="1">
    <citation type="submission" date="2017-09" db="EMBL/GenBank/DDBJ databases">
        <title>Genome evolution observed in wild isolates of Caulobacter crescentus.</title>
        <authorList>
            <person name="Ely B."/>
            <person name="Wilson K."/>
            <person name="Scott D."/>
        </authorList>
    </citation>
    <scope>NUCLEOTIDE SEQUENCE [LARGE SCALE GENOMIC DNA]</scope>
    <source>
        <strain evidence="2">CB13b1a</strain>
    </source>
</reference>
<dbReference type="AlphaFoldDB" id="A0A290MY34"/>
<proteinExistence type="predicted"/>
<evidence type="ECO:0000313" key="2">
    <source>
        <dbReference type="Proteomes" id="UP000217311"/>
    </source>
</evidence>
<dbReference type="EMBL" id="CP023315">
    <property type="protein sequence ID" value="ATC33290.2"/>
    <property type="molecule type" value="Genomic_DNA"/>
</dbReference>
<dbReference type="Proteomes" id="UP000217311">
    <property type="component" value="Chromosome"/>
</dbReference>
<sequence length="118" mass="12353">MLMSVLALATTLQAVPLDIQALNVPTVQQTVRLGAEQERAADVLRIPVPSELKGARRVAVTKPTAPCQKMALQHVAKLGGATPEALSNMPMAYAERAVSRTVDGCAIAVRVAVSGPAR</sequence>
<dbReference type="RefSeq" id="WP_097563457.1">
    <property type="nucleotide sequence ID" value="NZ_CP023315.3"/>
</dbReference>
<organism evidence="1 2">
    <name type="scientific">Caulobacter vibrioides</name>
    <name type="common">Caulobacter crescentus</name>
    <dbReference type="NCBI Taxonomy" id="155892"/>
    <lineage>
        <taxon>Bacteria</taxon>
        <taxon>Pseudomonadati</taxon>
        <taxon>Pseudomonadota</taxon>
        <taxon>Alphaproteobacteria</taxon>
        <taxon>Caulobacterales</taxon>
        <taxon>Caulobacteraceae</taxon>
        <taxon>Caulobacter</taxon>
    </lineage>
</organism>